<organism evidence="1 2">
    <name type="scientific">Prevotella pectinovora</name>
    <dbReference type="NCBI Taxonomy" id="1602169"/>
    <lineage>
        <taxon>Bacteria</taxon>
        <taxon>Pseudomonadati</taxon>
        <taxon>Bacteroidota</taxon>
        <taxon>Bacteroidia</taxon>
        <taxon>Bacteroidales</taxon>
        <taxon>Prevotellaceae</taxon>
        <taxon>Prevotella</taxon>
    </lineage>
</organism>
<comment type="caution">
    <text evidence="1">The sequence shown here is derived from an EMBL/GenBank/DDBJ whole genome shotgun (WGS) entry which is preliminary data.</text>
</comment>
<dbReference type="EMBL" id="JXQK01000055">
    <property type="protein sequence ID" value="KIP62355.1"/>
    <property type="molecule type" value="Genomic_DNA"/>
</dbReference>
<dbReference type="Proteomes" id="UP000032046">
    <property type="component" value="Unassembled WGS sequence"/>
</dbReference>
<proteinExistence type="predicted"/>
<dbReference type="AlphaFoldDB" id="A0A0D0IZJ4"/>
<name>A0A0D0IZJ4_9BACT</name>
<gene>
    <name evidence="1" type="ORF">ST44_07575</name>
</gene>
<reference evidence="1 2" key="1">
    <citation type="submission" date="2015-01" db="EMBL/GenBank/DDBJ databases">
        <title>Comparative genomics of non-oral Prevotella species.</title>
        <authorList>
            <person name="Accetto T."/>
            <person name="Nograsek B."/>
            <person name="Avgustin G."/>
        </authorList>
    </citation>
    <scope>NUCLEOTIDE SEQUENCE [LARGE SCALE GENOMIC DNA]</scope>
    <source>
        <strain evidence="1 2">P5-119</strain>
    </source>
</reference>
<evidence type="ECO:0000313" key="2">
    <source>
        <dbReference type="Proteomes" id="UP000032046"/>
    </source>
</evidence>
<evidence type="ECO:0000313" key="1">
    <source>
        <dbReference type="EMBL" id="KIP62355.1"/>
    </source>
</evidence>
<dbReference type="STRING" id="1602171.ST44_07575"/>
<protein>
    <submittedName>
        <fullName evidence="1">Uncharacterized protein</fullName>
    </submittedName>
</protein>
<accession>A0A0D0IZJ4</accession>
<sequence>MLAAAALALSACQESLEDRAAREAKEYTEKNCPVQINEAIVTDSMTFDKQTLTLHYYLSVKGPADTTAIANSEIKEDMIKALRGTTSVRPYKEAGYNFMYTFHSTKHPGKKLFEINITKNDYKQ</sequence>
<keyword evidence="2" id="KW-1185">Reference proteome</keyword>